<dbReference type="Gene3D" id="1.20.1600.10">
    <property type="entry name" value="Outer membrane efflux proteins (OEP)"/>
    <property type="match status" value="1"/>
</dbReference>
<comment type="similarity">
    <text evidence="2">Belongs to the outer membrane factor (OMF) (TC 1.B.17) family.</text>
</comment>
<evidence type="ECO:0000256" key="10">
    <source>
        <dbReference type="SAM" id="SignalP"/>
    </source>
</evidence>
<feature type="region of interest" description="Disordered" evidence="9">
    <location>
        <begin position="568"/>
        <end position="598"/>
    </location>
</feature>
<dbReference type="EMBL" id="QQAV01000002">
    <property type="protein sequence ID" value="RDI26974.1"/>
    <property type="molecule type" value="Genomic_DNA"/>
</dbReference>
<dbReference type="InterPro" id="IPR003423">
    <property type="entry name" value="OMP_efflux"/>
</dbReference>
<evidence type="ECO:0000256" key="2">
    <source>
        <dbReference type="ARBA" id="ARBA00007613"/>
    </source>
</evidence>
<keyword evidence="6" id="KW-0472">Membrane</keyword>
<dbReference type="GO" id="GO:0015288">
    <property type="term" value="F:porin activity"/>
    <property type="evidence" value="ECO:0007669"/>
    <property type="project" value="TreeGrafter"/>
</dbReference>
<gene>
    <name evidence="11" type="ORF">DFR41_1026</name>
</gene>
<dbReference type="PANTHER" id="PTHR30026">
    <property type="entry name" value="OUTER MEMBRANE PROTEIN TOLC"/>
    <property type="match status" value="1"/>
</dbReference>
<name>A0A370FM88_9BURK</name>
<dbReference type="SUPFAM" id="SSF56954">
    <property type="entry name" value="Outer membrane efflux proteins (OEP)"/>
    <property type="match status" value="1"/>
</dbReference>
<keyword evidence="3" id="KW-0813">Transport</keyword>
<evidence type="ECO:0000256" key="8">
    <source>
        <dbReference type="SAM" id="Coils"/>
    </source>
</evidence>
<dbReference type="GO" id="GO:1990281">
    <property type="term" value="C:efflux pump complex"/>
    <property type="evidence" value="ECO:0007669"/>
    <property type="project" value="TreeGrafter"/>
</dbReference>
<feature type="region of interest" description="Disordered" evidence="9">
    <location>
        <begin position="80"/>
        <end position="110"/>
    </location>
</feature>
<dbReference type="Proteomes" id="UP000255265">
    <property type="component" value="Unassembled WGS sequence"/>
</dbReference>
<dbReference type="GO" id="GO:0009279">
    <property type="term" value="C:cell outer membrane"/>
    <property type="evidence" value="ECO:0007669"/>
    <property type="project" value="UniProtKB-SubCell"/>
</dbReference>
<keyword evidence="7" id="KW-0998">Cell outer membrane</keyword>
<keyword evidence="12" id="KW-1185">Reference proteome</keyword>
<evidence type="ECO:0000256" key="6">
    <source>
        <dbReference type="ARBA" id="ARBA00023136"/>
    </source>
</evidence>
<dbReference type="GO" id="GO:0015562">
    <property type="term" value="F:efflux transmembrane transporter activity"/>
    <property type="evidence" value="ECO:0007669"/>
    <property type="project" value="InterPro"/>
</dbReference>
<dbReference type="PANTHER" id="PTHR30026:SF22">
    <property type="entry name" value="OUTER MEMBRANE EFFLUX PROTEIN"/>
    <property type="match status" value="1"/>
</dbReference>
<comment type="subcellular location">
    <subcellularLocation>
        <location evidence="1">Cell outer membrane</location>
    </subcellularLocation>
</comment>
<evidence type="ECO:0000256" key="7">
    <source>
        <dbReference type="ARBA" id="ARBA00023237"/>
    </source>
</evidence>
<keyword evidence="5" id="KW-0812">Transmembrane</keyword>
<reference evidence="11 12" key="1">
    <citation type="submission" date="2018-07" db="EMBL/GenBank/DDBJ databases">
        <title>Genomic Encyclopedia of Type Strains, Phase IV (KMG-IV): sequencing the most valuable type-strain genomes for metagenomic binning, comparative biology and taxonomic classification.</title>
        <authorList>
            <person name="Goeker M."/>
        </authorList>
    </citation>
    <scope>NUCLEOTIDE SEQUENCE [LARGE SCALE GENOMIC DNA]</scope>
    <source>
        <strain evidence="11 12">DSM 21352</strain>
    </source>
</reference>
<dbReference type="InterPro" id="IPR051906">
    <property type="entry name" value="TolC-like"/>
</dbReference>
<keyword evidence="4" id="KW-1134">Transmembrane beta strand</keyword>
<evidence type="ECO:0000256" key="9">
    <source>
        <dbReference type="SAM" id="MobiDB-lite"/>
    </source>
</evidence>
<evidence type="ECO:0000256" key="4">
    <source>
        <dbReference type="ARBA" id="ARBA00022452"/>
    </source>
</evidence>
<feature type="chain" id="PRO_5016638650" evidence="10">
    <location>
        <begin position="21"/>
        <end position="613"/>
    </location>
</feature>
<keyword evidence="10" id="KW-0732">Signal</keyword>
<feature type="compositionally biased region" description="Low complexity" evidence="9">
    <location>
        <begin position="91"/>
        <end position="110"/>
    </location>
</feature>
<evidence type="ECO:0000256" key="1">
    <source>
        <dbReference type="ARBA" id="ARBA00004442"/>
    </source>
</evidence>
<proteinExistence type="inferred from homology"/>
<comment type="caution">
    <text evidence="11">The sequence shown here is derived from an EMBL/GenBank/DDBJ whole genome shotgun (WGS) entry which is preliminary data.</text>
</comment>
<evidence type="ECO:0000313" key="12">
    <source>
        <dbReference type="Proteomes" id="UP000255265"/>
    </source>
</evidence>
<evidence type="ECO:0000256" key="3">
    <source>
        <dbReference type="ARBA" id="ARBA00022448"/>
    </source>
</evidence>
<feature type="coiled-coil region" evidence="8">
    <location>
        <begin position="331"/>
        <end position="368"/>
    </location>
</feature>
<dbReference type="STRING" id="433924.NS331_02995"/>
<evidence type="ECO:0000313" key="11">
    <source>
        <dbReference type="EMBL" id="RDI26974.1"/>
    </source>
</evidence>
<dbReference type="AlphaFoldDB" id="A0A370FM88"/>
<feature type="signal peptide" evidence="10">
    <location>
        <begin position="1"/>
        <end position="20"/>
    </location>
</feature>
<keyword evidence="8" id="KW-0175">Coiled coil</keyword>
<dbReference type="Pfam" id="PF02321">
    <property type="entry name" value="OEP"/>
    <property type="match status" value="2"/>
</dbReference>
<evidence type="ECO:0000256" key="5">
    <source>
        <dbReference type="ARBA" id="ARBA00022692"/>
    </source>
</evidence>
<protein>
    <submittedName>
        <fullName evidence="11">Outer membrane protein TolC</fullName>
    </submittedName>
</protein>
<sequence>MRVRTAIALACVLACLPAAAQVQIRRQGVPVAVYDENGMRLLTATRLSMPEAPAPTPVGERIAAVAPASLRGASAPMLSAAPAAPAPAPGSLPVTPASTPSAAPATAPAASAPAGAPGLVITGQTQRFKQSLRTLALEHPEVLAADAAAASSGFEVEAARKARYPRFKVGTASGTYNSGREGASSETYTLLTAEARMSLIDGGAMSARERAAEAGSRAQSEAVKTTSQKVVLDALTAYMQVQRFDLKREVARRSTRIVQDLAKSEERRVALGGAGQNDLRMASARRAGIAAREADFDAQLAEAIAKFDSYFRFVPDPARLPLLRTPPAWQIASQQEAIARAESRSTELTEAQERVARARELVEQQEASVWPTVDAVVVKTKDPRGVTTSEPTRAALELNWNFGSGFDRQLRVKSALAEVQTQEAKLDGVRRNLLELTASAWGRTASGREREQQLREAVSESGEAFRGRSRLLEFGRETLPNVLDAQLDHNNLLLDYIDAVFDLRVTEFRLARATGELRVEPDGVSPWIDEIVGGPARSLLGPDGLGMTQQGTPAVPAGPRARAVVQQPMAPPAPSAAPLRGPDLKAAQRAGGVAVPAQSLPQRMALRTASRLQ</sequence>
<accession>A0A370FM88</accession>
<dbReference type="RefSeq" id="WP_244917682.1">
    <property type="nucleotide sequence ID" value="NZ_QQAV01000002.1"/>
</dbReference>
<organism evidence="11 12">
    <name type="scientific">Pseudacidovorax intermedius</name>
    <dbReference type="NCBI Taxonomy" id="433924"/>
    <lineage>
        <taxon>Bacteria</taxon>
        <taxon>Pseudomonadati</taxon>
        <taxon>Pseudomonadota</taxon>
        <taxon>Betaproteobacteria</taxon>
        <taxon>Burkholderiales</taxon>
        <taxon>Comamonadaceae</taxon>
        <taxon>Pseudacidovorax</taxon>
    </lineage>
</organism>